<dbReference type="InterPro" id="IPR036291">
    <property type="entry name" value="NAD(P)-bd_dom_sf"/>
</dbReference>
<dbReference type="InterPro" id="IPR001509">
    <property type="entry name" value="Epimerase_deHydtase"/>
</dbReference>
<dbReference type="AlphaFoldDB" id="W4VHI4"/>
<dbReference type="Pfam" id="PF01370">
    <property type="entry name" value="Epimerase"/>
    <property type="match status" value="1"/>
</dbReference>
<accession>W4VHI4</accession>
<dbReference type="Proteomes" id="UP000019102">
    <property type="component" value="Unassembled WGS sequence"/>
</dbReference>
<organism evidence="2 3">
    <name type="scientific">Gracilibacillus boraciitolerans JCM 21714</name>
    <dbReference type="NCBI Taxonomy" id="1298598"/>
    <lineage>
        <taxon>Bacteria</taxon>
        <taxon>Bacillati</taxon>
        <taxon>Bacillota</taxon>
        <taxon>Bacilli</taxon>
        <taxon>Bacillales</taxon>
        <taxon>Bacillaceae</taxon>
        <taxon>Gracilibacillus</taxon>
    </lineage>
</organism>
<dbReference type="eggNOG" id="COG0451">
    <property type="taxonomic scope" value="Bacteria"/>
</dbReference>
<protein>
    <submittedName>
        <fullName evidence="2">UDP-glucose 4-epimerase</fullName>
    </submittedName>
</protein>
<dbReference type="RefSeq" id="WP_035722166.1">
    <property type="nucleotide sequence ID" value="NZ_BAVS01000003.1"/>
</dbReference>
<proteinExistence type="predicted"/>
<dbReference type="EMBL" id="BAVS01000003">
    <property type="protein sequence ID" value="GAE92219.1"/>
    <property type="molecule type" value="Genomic_DNA"/>
</dbReference>
<dbReference type="OrthoDB" id="9801056at2"/>
<sequence>MTKVVITGGSGLLGPSVVQEFLDHGYEVLNVDQKHPANPLCKTIIMDLTDLGEVYGGVLEGADAVVHLAAIPVAYSHPNEVTFRNNVMSTYNILEAAGALGIKKAVISSSEASYGFVFTKHNLEPLYVPIDEEHPRFPEDSYGLSKIINEQTAEAIHQRTGMQIVSLRLGNIIAPHMYANFLDFIHKPELRKPILWSYIDARDAATAYRLAVEKGEIGIAAVNIAADNSSMDITSMELMETCFPNVVDFREPIQGYETLLSNKKAKEVLGWQPVHNWRDYVNINEEE</sequence>
<comment type="caution">
    <text evidence="2">The sequence shown here is derived from an EMBL/GenBank/DDBJ whole genome shotgun (WGS) entry which is preliminary data.</text>
</comment>
<dbReference type="SUPFAM" id="SSF51735">
    <property type="entry name" value="NAD(P)-binding Rossmann-fold domains"/>
    <property type="match status" value="1"/>
</dbReference>
<reference evidence="2 3" key="1">
    <citation type="journal article" date="2014" name="Genome Announc.">
        <title>Draft Genome Sequence of the Boron-Tolerant and Moderately Halotolerant Bacterium Gracilibacillus boraciitolerans JCM 21714T.</title>
        <authorList>
            <person name="Ahmed I."/>
            <person name="Oshima K."/>
            <person name="Suda W."/>
            <person name="Kitamura K."/>
            <person name="Iida T."/>
            <person name="Ohmori Y."/>
            <person name="Fujiwara T."/>
            <person name="Hattori M."/>
            <person name="Ohkuma M."/>
        </authorList>
    </citation>
    <scope>NUCLEOTIDE SEQUENCE [LARGE SCALE GENOMIC DNA]</scope>
    <source>
        <strain evidence="2 3">JCM 21714</strain>
    </source>
</reference>
<evidence type="ECO:0000259" key="1">
    <source>
        <dbReference type="Pfam" id="PF01370"/>
    </source>
</evidence>
<keyword evidence="3" id="KW-1185">Reference proteome</keyword>
<dbReference type="PANTHER" id="PTHR43103">
    <property type="entry name" value="NUCLEOSIDE-DIPHOSPHATE-SUGAR EPIMERASE"/>
    <property type="match status" value="1"/>
</dbReference>
<dbReference type="CDD" id="cd08946">
    <property type="entry name" value="SDR_e"/>
    <property type="match status" value="1"/>
</dbReference>
<dbReference type="PANTHER" id="PTHR43103:SF6">
    <property type="entry name" value="PUTATIVE-RELATED"/>
    <property type="match status" value="1"/>
</dbReference>
<feature type="domain" description="NAD-dependent epimerase/dehydratase" evidence="1">
    <location>
        <begin position="4"/>
        <end position="224"/>
    </location>
</feature>
<dbReference type="STRING" id="1298598.JCM21714_1203"/>
<dbReference type="Gene3D" id="3.40.50.720">
    <property type="entry name" value="NAD(P)-binding Rossmann-like Domain"/>
    <property type="match status" value="1"/>
</dbReference>
<gene>
    <name evidence="2" type="ORF">JCM21714_1203</name>
</gene>
<name>W4VHI4_9BACI</name>
<evidence type="ECO:0000313" key="2">
    <source>
        <dbReference type="EMBL" id="GAE92219.1"/>
    </source>
</evidence>
<evidence type="ECO:0000313" key="3">
    <source>
        <dbReference type="Proteomes" id="UP000019102"/>
    </source>
</evidence>